<dbReference type="Gene3D" id="3.20.20.100">
    <property type="entry name" value="NADP-dependent oxidoreductase domain"/>
    <property type="match status" value="1"/>
</dbReference>
<keyword evidence="2" id="KW-0521">NADP</keyword>
<dbReference type="OrthoDB" id="389591at2"/>
<feature type="domain" description="NADP-dependent oxidoreductase" evidence="4">
    <location>
        <begin position="27"/>
        <end position="262"/>
    </location>
</feature>
<name>A0A328PTT4_9MOLU</name>
<proteinExistence type="inferred from homology"/>
<dbReference type="PRINTS" id="PR00069">
    <property type="entry name" value="ALDKETRDTASE"/>
</dbReference>
<sequence>MSSEQVKFTPKIGFGTESLRIIEILSPYLKAANDHNYDFVDCGWKYGNEAIIGLALRGLKRSEQKFEFLPYFQSKVWPSQFSGGIIKSLKFSLSKIGVDTVIHTYFLHRPSNNMELNLSAYKQLISCKNNALAKRIGLCNFDKDVIEWFHKLTGTLPDVIQFECSVNNMRWDRIAYCRQHNIEIQGHTPFGNYEKNSQNPVLQDMAKKYNVSLKTLLVAYLLNLEIVPVVVPSSEDEIGEIIKAKKIKLDEKDIETLKQLNEYDSQTFETLQIDYPQDEQN</sequence>
<organism evidence="5 6">
    <name type="scientific">Mycoplasma wenyonii</name>
    <dbReference type="NCBI Taxonomy" id="65123"/>
    <lineage>
        <taxon>Bacteria</taxon>
        <taxon>Bacillati</taxon>
        <taxon>Mycoplasmatota</taxon>
        <taxon>Mollicutes</taxon>
        <taxon>Mycoplasmataceae</taxon>
        <taxon>Mycoplasma</taxon>
    </lineage>
</organism>
<dbReference type="Pfam" id="PF00248">
    <property type="entry name" value="Aldo_ket_red"/>
    <property type="match status" value="1"/>
</dbReference>
<evidence type="ECO:0000313" key="6">
    <source>
        <dbReference type="Proteomes" id="UP000249762"/>
    </source>
</evidence>
<dbReference type="InterPro" id="IPR036812">
    <property type="entry name" value="NAD(P)_OxRdtase_dom_sf"/>
</dbReference>
<evidence type="ECO:0000256" key="1">
    <source>
        <dbReference type="ARBA" id="ARBA00007905"/>
    </source>
</evidence>
<dbReference type="Proteomes" id="UP000249762">
    <property type="component" value="Unassembled WGS sequence"/>
</dbReference>
<accession>A0A328PTT4</accession>
<evidence type="ECO:0000256" key="2">
    <source>
        <dbReference type="ARBA" id="ARBA00022857"/>
    </source>
</evidence>
<comment type="similarity">
    <text evidence="1">Belongs to the aldo/keto reductase family.</text>
</comment>
<protein>
    <submittedName>
        <fullName evidence="5">Aldo/keto reductase</fullName>
    </submittedName>
</protein>
<dbReference type="SUPFAM" id="SSF51430">
    <property type="entry name" value="NAD(P)-linked oxidoreductase"/>
    <property type="match status" value="1"/>
</dbReference>
<evidence type="ECO:0000259" key="4">
    <source>
        <dbReference type="Pfam" id="PF00248"/>
    </source>
</evidence>
<keyword evidence="6" id="KW-1185">Reference proteome</keyword>
<reference evidence="6" key="1">
    <citation type="submission" date="2018-06" db="EMBL/GenBank/DDBJ databases">
        <authorList>
            <person name="Martinez Ocampo F."/>
            <person name="Quiroz Castaneda R.E."/>
            <person name="Rojas Lopez X."/>
        </authorList>
    </citation>
    <scope>NUCLEOTIDE SEQUENCE [LARGE SCALE GENOMIC DNA]</scope>
    <source>
        <strain evidence="6">INIFAP02</strain>
    </source>
</reference>
<dbReference type="EMBL" id="QKVO01000002">
    <property type="protein sequence ID" value="RAO95160.1"/>
    <property type="molecule type" value="Genomic_DNA"/>
</dbReference>
<dbReference type="AlphaFoldDB" id="A0A328PTT4"/>
<dbReference type="InterPro" id="IPR023210">
    <property type="entry name" value="NADP_OxRdtase_dom"/>
</dbReference>
<evidence type="ECO:0000313" key="5">
    <source>
        <dbReference type="EMBL" id="RAO95160.1"/>
    </source>
</evidence>
<dbReference type="PANTHER" id="PTHR43827:SF3">
    <property type="entry name" value="NADP-DEPENDENT OXIDOREDUCTASE DOMAIN-CONTAINING PROTEIN"/>
    <property type="match status" value="1"/>
</dbReference>
<dbReference type="GO" id="GO:0016616">
    <property type="term" value="F:oxidoreductase activity, acting on the CH-OH group of donors, NAD or NADP as acceptor"/>
    <property type="evidence" value="ECO:0007669"/>
    <property type="project" value="UniProtKB-ARBA"/>
</dbReference>
<comment type="caution">
    <text evidence="5">The sequence shown here is derived from an EMBL/GenBank/DDBJ whole genome shotgun (WGS) entry which is preliminary data.</text>
</comment>
<dbReference type="InterPro" id="IPR020471">
    <property type="entry name" value="AKR"/>
</dbReference>
<dbReference type="PANTHER" id="PTHR43827">
    <property type="entry name" value="2,5-DIKETO-D-GLUCONIC ACID REDUCTASE"/>
    <property type="match status" value="1"/>
</dbReference>
<dbReference type="RefSeq" id="WP_112665070.1">
    <property type="nucleotide sequence ID" value="NZ_QKVO01000002.1"/>
</dbReference>
<evidence type="ECO:0000256" key="3">
    <source>
        <dbReference type="ARBA" id="ARBA00023002"/>
    </source>
</evidence>
<keyword evidence="3" id="KW-0560">Oxidoreductase</keyword>
<gene>
    <name evidence="5" type="ORF">DNK47_00835</name>
</gene>